<dbReference type="GO" id="GO:0006355">
    <property type="term" value="P:regulation of DNA-templated transcription"/>
    <property type="evidence" value="ECO:0007669"/>
    <property type="project" value="InterPro"/>
</dbReference>
<sequence>MLPSMPILFTRESRDGFGNKIEPSNCFFNQSSVSKTAIIPEEPVQKIGHKVTKSINKDTETKETTSSKKNEPPKLDKNALESALVRSYYRKVQLRFTSNSSSANKFQKFQELLKQFDPRKETPVDLYRQVEQLFGDEHKDVVEEFLLFLKPGQAAEVGRFMDHFMIVQMTNFINELRITLSRKPTVLRKILREMTNGVNCGTSESMKARILPHLRSHPRLIQMFKSLFPDERPPDSVYENNTAALDEKFLTEDKGYDIWEFEDENDSKRKLEAKQNLDTVYIQERVFLQHGRMLRPASVTYPYSKEPYRVHARRLAPAHCHLSPPESDDERSSPKRNSKSTCKIPSKRPKKQLKSPTKNIKDVNDNTKHKDCTLTLNKSVKGKGVAKNKSTKEKKDAEIKESKRDKKEKVDVKTCPKKDETVKMKQAKIEVPTVKYETKSLIRDEDKCILPKVKIDTATIKLESKTLSRDEVKTTTHKAKIDMAPIKLEPKSWTRDEDKTMLQVLKGEAGSEQVFGRIRELLPHRSATEIKERFCHVMNLLQQMAVSEVT</sequence>
<dbReference type="PROSITE" id="PS51477">
    <property type="entry name" value="PAH"/>
    <property type="match status" value="1"/>
</dbReference>
<feature type="region of interest" description="Disordered" evidence="6">
    <location>
        <begin position="382"/>
        <end position="412"/>
    </location>
</feature>
<protein>
    <recommendedName>
        <fullName evidence="9">GON-4-like protein</fullName>
    </recommendedName>
</protein>
<feature type="compositionally biased region" description="Basic and acidic residues" evidence="6">
    <location>
        <begin position="55"/>
        <end position="76"/>
    </location>
</feature>
<dbReference type="SUPFAM" id="SSF46689">
    <property type="entry name" value="Homeodomain-like"/>
    <property type="match status" value="1"/>
</dbReference>
<dbReference type="InterPro" id="IPR052435">
    <property type="entry name" value="YY1-Transcr_Regul"/>
</dbReference>
<dbReference type="PANTHER" id="PTHR16088">
    <property type="entry name" value="YY1 ASSOCIATED PROTEIN-RELATED"/>
    <property type="match status" value="1"/>
</dbReference>
<accession>A0A194QCP2</accession>
<dbReference type="Pfam" id="PF21227">
    <property type="entry name" value="Myb_DNA-binding_7"/>
    <property type="match status" value="1"/>
</dbReference>
<evidence type="ECO:0000256" key="2">
    <source>
        <dbReference type="ARBA" id="ARBA00023015"/>
    </source>
</evidence>
<feature type="region of interest" description="Disordered" evidence="6">
    <location>
        <begin position="319"/>
        <end position="367"/>
    </location>
</feature>
<evidence type="ECO:0000256" key="5">
    <source>
        <dbReference type="PROSITE-ProRule" id="PRU00810"/>
    </source>
</evidence>
<dbReference type="GO" id="GO:0003712">
    <property type="term" value="F:transcription coregulator activity"/>
    <property type="evidence" value="ECO:0007669"/>
    <property type="project" value="TreeGrafter"/>
</dbReference>
<reference evidence="7 8" key="1">
    <citation type="journal article" date="2015" name="Nat. Commun.">
        <title>Outbred genome sequencing and CRISPR/Cas9 gene editing in butterflies.</title>
        <authorList>
            <person name="Li X."/>
            <person name="Fan D."/>
            <person name="Zhang W."/>
            <person name="Liu G."/>
            <person name="Zhang L."/>
            <person name="Zhao L."/>
            <person name="Fang X."/>
            <person name="Chen L."/>
            <person name="Dong Y."/>
            <person name="Chen Y."/>
            <person name="Ding Y."/>
            <person name="Zhao R."/>
            <person name="Feng M."/>
            <person name="Zhu Y."/>
            <person name="Feng Y."/>
            <person name="Jiang X."/>
            <person name="Zhu D."/>
            <person name="Xiang H."/>
            <person name="Feng X."/>
            <person name="Li S."/>
            <person name="Wang J."/>
            <person name="Zhang G."/>
            <person name="Kronforst M.R."/>
            <person name="Wang W."/>
        </authorList>
    </citation>
    <scope>NUCLEOTIDE SEQUENCE [LARGE SCALE GENOMIC DNA]</scope>
    <source>
        <strain evidence="7">Ya'a_city_454_Px</strain>
        <tissue evidence="7">Whole body</tissue>
    </source>
</reference>
<evidence type="ECO:0008006" key="9">
    <source>
        <dbReference type="Google" id="ProtNLM"/>
    </source>
</evidence>
<evidence type="ECO:0000313" key="7">
    <source>
        <dbReference type="EMBL" id="KPJ03237.1"/>
    </source>
</evidence>
<dbReference type="STRING" id="66420.A0A194QCP2"/>
<comment type="subcellular location">
    <subcellularLocation>
        <location evidence="1 5">Nucleus</location>
    </subcellularLocation>
</comment>
<keyword evidence="8" id="KW-1185">Reference proteome</keyword>
<dbReference type="Gene3D" id="1.10.10.60">
    <property type="entry name" value="Homeodomain-like"/>
    <property type="match status" value="1"/>
</dbReference>
<dbReference type="GO" id="GO:0005634">
    <property type="term" value="C:nucleus"/>
    <property type="evidence" value="ECO:0007669"/>
    <property type="project" value="UniProtKB-SubCell"/>
</dbReference>
<dbReference type="AlphaFoldDB" id="A0A194QCP2"/>
<keyword evidence="4 5" id="KW-0539">Nucleus</keyword>
<dbReference type="Proteomes" id="UP000053268">
    <property type="component" value="Unassembled WGS sequence"/>
</dbReference>
<dbReference type="EMBL" id="KQ459185">
    <property type="protein sequence ID" value="KPJ03237.1"/>
    <property type="molecule type" value="Genomic_DNA"/>
</dbReference>
<keyword evidence="3" id="KW-0804">Transcription</keyword>
<dbReference type="InterPro" id="IPR003822">
    <property type="entry name" value="PAH"/>
</dbReference>
<name>A0A194QCP2_PAPXU</name>
<evidence type="ECO:0000256" key="4">
    <source>
        <dbReference type="ARBA" id="ARBA00023242"/>
    </source>
</evidence>
<dbReference type="InterPro" id="IPR009057">
    <property type="entry name" value="Homeodomain-like_sf"/>
</dbReference>
<evidence type="ECO:0000256" key="3">
    <source>
        <dbReference type="ARBA" id="ARBA00023163"/>
    </source>
</evidence>
<dbReference type="Gene3D" id="1.20.1160.11">
    <property type="entry name" value="Paired amphipathic helix"/>
    <property type="match status" value="1"/>
</dbReference>
<evidence type="ECO:0000256" key="1">
    <source>
        <dbReference type="ARBA" id="ARBA00004123"/>
    </source>
</evidence>
<gene>
    <name evidence="7" type="ORF">RR46_06393</name>
</gene>
<dbReference type="PANTHER" id="PTHR16088:SF3">
    <property type="entry name" value="GON-4-LIKE PROTEIN"/>
    <property type="match status" value="1"/>
</dbReference>
<feature type="region of interest" description="Disordered" evidence="6">
    <location>
        <begin position="48"/>
        <end position="76"/>
    </location>
</feature>
<feature type="compositionally biased region" description="Basic and acidic residues" evidence="6">
    <location>
        <begin position="390"/>
        <end position="412"/>
    </location>
</feature>
<evidence type="ECO:0000313" key="8">
    <source>
        <dbReference type="Proteomes" id="UP000053268"/>
    </source>
</evidence>
<keyword evidence="2" id="KW-0805">Transcription regulation</keyword>
<organism evidence="7 8">
    <name type="scientific">Papilio xuthus</name>
    <name type="common">Asian swallowtail butterfly</name>
    <dbReference type="NCBI Taxonomy" id="66420"/>
    <lineage>
        <taxon>Eukaryota</taxon>
        <taxon>Metazoa</taxon>
        <taxon>Ecdysozoa</taxon>
        <taxon>Arthropoda</taxon>
        <taxon>Hexapoda</taxon>
        <taxon>Insecta</taxon>
        <taxon>Pterygota</taxon>
        <taxon>Neoptera</taxon>
        <taxon>Endopterygota</taxon>
        <taxon>Lepidoptera</taxon>
        <taxon>Glossata</taxon>
        <taxon>Ditrysia</taxon>
        <taxon>Papilionoidea</taxon>
        <taxon>Papilionidae</taxon>
        <taxon>Papilioninae</taxon>
        <taxon>Papilio</taxon>
    </lineage>
</organism>
<proteinExistence type="predicted"/>
<dbReference type="InterPro" id="IPR036600">
    <property type="entry name" value="PAH_sf"/>
</dbReference>
<evidence type="ECO:0000256" key="6">
    <source>
        <dbReference type="SAM" id="MobiDB-lite"/>
    </source>
</evidence>
<dbReference type="SUPFAM" id="SSF47762">
    <property type="entry name" value="PAH2 domain"/>
    <property type="match status" value="2"/>
</dbReference>